<gene>
    <name evidence="1" type="ORF">CP978_26730</name>
</gene>
<dbReference type="Proteomes" id="UP000325763">
    <property type="component" value="Chromosome"/>
</dbReference>
<dbReference type="OrthoDB" id="3483677at2"/>
<dbReference type="EMBL" id="CP023747">
    <property type="protein sequence ID" value="QEV41672.1"/>
    <property type="molecule type" value="Genomic_DNA"/>
</dbReference>
<protein>
    <submittedName>
        <fullName evidence="1">Uncharacterized protein</fullName>
    </submittedName>
</protein>
<dbReference type="RefSeq" id="WP_052454301.1">
    <property type="nucleotide sequence ID" value="NZ_CP009313.1"/>
</dbReference>
<reference evidence="1 2" key="1">
    <citation type="submission" date="2017-09" db="EMBL/GenBank/DDBJ databases">
        <title>Streptomyces genome completion.</title>
        <authorList>
            <person name="Lee N."/>
            <person name="Cho B.-K."/>
        </authorList>
    </citation>
    <scope>NUCLEOTIDE SEQUENCE [LARGE SCALE GENOMIC DNA]</scope>
    <source>
        <strain evidence="1 2">ATCC 14899</strain>
    </source>
</reference>
<evidence type="ECO:0000313" key="1">
    <source>
        <dbReference type="EMBL" id="QEV41672.1"/>
    </source>
</evidence>
<evidence type="ECO:0000313" key="2">
    <source>
        <dbReference type="Proteomes" id="UP000325763"/>
    </source>
</evidence>
<name>A0A5P2W9V1_9ACTN</name>
<dbReference type="KEGG" id="snq:CP978_26730"/>
<organism evidence="1 2">
    <name type="scientific">Streptomyces nodosus</name>
    <dbReference type="NCBI Taxonomy" id="40318"/>
    <lineage>
        <taxon>Bacteria</taxon>
        <taxon>Bacillati</taxon>
        <taxon>Actinomycetota</taxon>
        <taxon>Actinomycetes</taxon>
        <taxon>Kitasatosporales</taxon>
        <taxon>Streptomycetaceae</taxon>
        <taxon>Streptomyces</taxon>
    </lineage>
</organism>
<dbReference type="AlphaFoldDB" id="A0A5P2W9V1"/>
<accession>A0A5P2W9V1</accession>
<proteinExistence type="predicted"/>
<sequence length="170" mass="17838">MLVGLAVFVLCGIGALIALLGVIGVALPGRPQPWQKHLVHRAAWLTASAAGAVYGLGLASVLASEHEFGNGADSIPAPACRDGFDEATVQYLSHHRASYLPLRFDCVRDDGTVYASSPSYTWLNGLSFTLAVCCALLVIGAGYATELRARREARVSAGTEAPRSAADAQR</sequence>